<feature type="compositionally biased region" description="Polar residues" evidence="1">
    <location>
        <begin position="13"/>
        <end position="28"/>
    </location>
</feature>
<organism evidence="2">
    <name type="scientific">Tanacetum cinerariifolium</name>
    <name type="common">Dalmatian daisy</name>
    <name type="synonym">Chrysanthemum cinerariifolium</name>
    <dbReference type="NCBI Taxonomy" id="118510"/>
    <lineage>
        <taxon>Eukaryota</taxon>
        <taxon>Viridiplantae</taxon>
        <taxon>Streptophyta</taxon>
        <taxon>Embryophyta</taxon>
        <taxon>Tracheophyta</taxon>
        <taxon>Spermatophyta</taxon>
        <taxon>Magnoliopsida</taxon>
        <taxon>eudicotyledons</taxon>
        <taxon>Gunneridae</taxon>
        <taxon>Pentapetalae</taxon>
        <taxon>asterids</taxon>
        <taxon>campanulids</taxon>
        <taxon>Asterales</taxon>
        <taxon>Asteraceae</taxon>
        <taxon>Asteroideae</taxon>
        <taxon>Anthemideae</taxon>
        <taxon>Anthemidinae</taxon>
        <taxon>Tanacetum</taxon>
    </lineage>
</organism>
<feature type="region of interest" description="Disordered" evidence="1">
    <location>
        <begin position="1"/>
        <end position="30"/>
    </location>
</feature>
<protein>
    <submittedName>
        <fullName evidence="2">Uncharacterized protein</fullName>
    </submittedName>
</protein>
<proteinExistence type="predicted"/>
<reference evidence="2" key="1">
    <citation type="journal article" date="2019" name="Sci. Rep.">
        <title>Draft genome of Tanacetum cinerariifolium, the natural source of mosquito coil.</title>
        <authorList>
            <person name="Yamashiro T."/>
            <person name="Shiraishi A."/>
            <person name="Satake H."/>
            <person name="Nakayama K."/>
        </authorList>
    </citation>
    <scope>NUCLEOTIDE SEQUENCE</scope>
</reference>
<sequence>MASVRVATCRGVGTTSISGRTPRPSSGLGQAVSIRKCGSCSTRCVAGSSSSEMVPPLQPASAPPVSWPMTVMRRCARRLAVKLDAAENVPPSTSTTTLPRK</sequence>
<name>A0A699V4W5_TANCI</name>
<accession>A0A699V4W5</accession>
<evidence type="ECO:0000313" key="2">
    <source>
        <dbReference type="EMBL" id="GFD29730.1"/>
    </source>
</evidence>
<comment type="caution">
    <text evidence="2">The sequence shown here is derived from an EMBL/GenBank/DDBJ whole genome shotgun (WGS) entry which is preliminary data.</text>
</comment>
<dbReference type="EMBL" id="BKCJ011397507">
    <property type="protein sequence ID" value="GFD29730.1"/>
    <property type="molecule type" value="Genomic_DNA"/>
</dbReference>
<gene>
    <name evidence="2" type="ORF">Tci_901699</name>
</gene>
<dbReference type="AlphaFoldDB" id="A0A699V4W5"/>
<evidence type="ECO:0000256" key="1">
    <source>
        <dbReference type="SAM" id="MobiDB-lite"/>
    </source>
</evidence>